<accession>A0A5B7DDC2</accession>
<proteinExistence type="predicted"/>
<name>A0A5B7DDC2_PORTR</name>
<dbReference type="EMBL" id="VSRR010000756">
    <property type="protein sequence ID" value="MPC19273.1"/>
    <property type="molecule type" value="Genomic_DNA"/>
</dbReference>
<comment type="caution">
    <text evidence="1">The sequence shown here is derived from an EMBL/GenBank/DDBJ whole genome shotgun (WGS) entry which is preliminary data.</text>
</comment>
<sequence length="33" mass="3663">MSIKSCKHTQNSRYKCVPILKGLKLPTDSALTT</sequence>
<dbReference type="Proteomes" id="UP000324222">
    <property type="component" value="Unassembled WGS sequence"/>
</dbReference>
<reference evidence="1 2" key="1">
    <citation type="submission" date="2019-05" db="EMBL/GenBank/DDBJ databases">
        <title>Another draft genome of Portunus trituberculatus and its Hox gene families provides insights of decapod evolution.</title>
        <authorList>
            <person name="Jeong J.-H."/>
            <person name="Song I."/>
            <person name="Kim S."/>
            <person name="Choi T."/>
            <person name="Kim D."/>
            <person name="Ryu S."/>
            <person name="Kim W."/>
        </authorList>
    </citation>
    <scope>NUCLEOTIDE SEQUENCE [LARGE SCALE GENOMIC DNA]</scope>
    <source>
        <tissue evidence="1">Muscle</tissue>
    </source>
</reference>
<evidence type="ECO:0000313" key="2">
    <source>
        <dbReference type="Proteomes" id="UP000324222"/>
    </source>
</evidence>
<keyword evidence="2" id="KW-1185">Reference proteome</keyword>
<dbReference type="AlphaFoldDB" id="A0A5B7DDC2"/>
<organism evidence="1 2">
    <name type="scientific">Portunus trituberculatus</name>
    <name type="common">Swimming crab</name>
    <name type="synonym">Neptunus trituberculatus</name>
    <dbReference type="NCBI Taxonomy" id="210409"/>
    <lineage>
        <taxon>Eukaryota</taxon>
        <taxon>Metazoa</taxon>
        <taxon>Ecdysozoa</taxon>
        <taxon>Arthropoda</taxon>
        <taxon>Crustacea</taxon>
        <taxon>Multicrustacea</taxon>
        <taxon>Malacostraca</taxon>
        <taxon>Eumalacostraca</taxon>
        <taxon>Eucarida</taxon>
        <taxon>Decapoda</taxon>
        <taxon>Pleocyemata</taxon>
        <taxon>Brachyura</taxon>
        <taxon>Eubrachyura</taxon>
        <taxon>Portunoidea</taxon>
        <taxon>Portunidae</taxon>
        <taxon>Portuninae</taxon>
        <taxon>Portunus</taxon>
    </lineage>
</organism>
<evidence type="ECO:0000313" key="1">
    <source>
        <dbReference type="EMBL" id="MPC19273.1"/>
    </source>
</evidence>
<protein>
    <submittedName>
        <fullName evidence="1">Uncharacterized protein</fullName>
    </submittedName>
</protein>
<gene>
    <name evidence="1" type="ORF">E2C01_012185</name>
</gene>